<protein>
    <recommendedName>
        <fullName evidence="4">DUF1656 domain-containing protein</fullName>
    </recommendedName>
</protein>
<dbReference type="AlphaFoldDB" id="A0A511V1A3"/>
<keyword evidence="1" id="KW-0472">Membrane</keyword>
<evidence type="ECO:0008006" key="4">
    <source>
        <dbReference type="Google" id="ProtNLM"/>
    </source>
</evidence>
<organism evidence="2 3">
    <name type="scientific">Aneurinibacillus danicus</name>
    <dbReference type="NCBI Taxonomy" id="267746"/>
    <lineage>
        <taxon>Bacteria</taxon>
        <taxon>Bacillati</taxon>
        <taxon>Bacillota</taxon>
        <taxon>Bacilli</taxon>
        <taxon>Bacillales</taxon>
        <taxon>Paenibacillaceae</taxon>
        <taxon>Aneurinibacillus group</taxon>
        <taxon>Aneurinibacillus</taxon>
    </lineage>
</organism>
<dbReference type="EMBL" id="BJXX01000013">
    <property type="protein sequence ID" value="GEN32696.1"/>
    <property type="molecule type" value="Genomic_DNA"/>
</dbReference>
<feature type="transmembrane region" description="Helical" evidence="1">
    <location>
        <begin position="34"/>
        <end position="52"/>
    </location>
</feature>
<keyword evidence="1" id="KW-0812">Transmembrane</keyword>
<sequence length="53" mass="6245">MLLTFLMYFIIFFSISRAFSLFGGKWSPFAKTHWKLDLFICLGMSLFVTLLLM</sequence>
<dbReference type="Proteomes" id="UP000321157">
    <property type="component" value="Unassembled WGS sequence"/>
</dbReference>
<accession>A0A511V1A3</accession>
<reference evidence="2 3" key="1">
    <citation type="submission" date="2019-07" db="EMBL/GenBank/DDBJ databases">
        <title>Whole genome shotgun sequence of Aneurinibacillus danicus NBRC 102444.</title>
        <authorList>
            <person name="Hosoyama A."/>
            <person name="Uohara A."/>
            <person name="Ohji S."/>
            <person name="Ichikawa N."/>
        </authorList>
    </citation>
    <scope>NUCLEOTIDE SEQUENCE [LARGE SCALE GENOMIC DNA]</scope>
    <source>
        <strain evidence="2 3">NBRC 102444</strain>
    </source>
</reference>
<evidence type="ECO:0000313" key="2">
    <source>
        <dbReference type="EMBL" id="GEN32696.1"/>
    </source>
</evidence>
<evidence type="ECO:0000313" key="3">
    <source>
        <dbReference type="Proteomes" id="UP000321157"/>
    </source>
</evidence>
<comment type="caution">
    <text evidence="2">The sequence shown here is derived from an EMBL/GenBank/DDBJ whole genome shotgun (WGS) entry which is preliminary data.</text>
</comment>
<gene>
    <name evidence="2" type="ORF">ADA01nite_01560</name>
</gene>
<evidence type="ECO:0000256" key="1">
    <source>
        <dbReference type="SAM" id="Phobius"/>
    </source>
</evidence>
<keyword evidence="3" id="KW-1185">Reference proteome</keyword>
<proteinExistence type="predicted"/>
<keyword evidence="1" id="KW-1133">Transmembrane helix</keyword>
<name>A0A511V1A3_9BACL</name>